<feature type="transmembrane region" description="Helical" evidence="11">
    <location>
        <begin position="30"/>
        <end position="46"/>
    </location>
</feature>
<evidence type="ECO:0000256" key="7">
    <source>
        <dbReference type="ARBA" id="ARBA00022840"/>
    </source>
</evidence>
<keyword evidence="5" id="KW-0547">Nucleotide-binding</keyword>
<dbReference type="EC" id="2.7.10.2" evidence="3"/>
<dbReference type="PANTHER" id="PTHR32309">
    <property type="entry name" value="TYROSINE-PROTEIN KINASE"/>
    <property type="match status" value="1"/>
</dbReference>
<evidence type="ECO:0000256" key="1">
    <source>
        <dbReference type="ARBA" id="ARBA00007316"/>
    </source>
</evidence>
<protein>
    <recommendedName>
        <fullName evidence="3">non-specific protein-tyrosine kinase</fullName>
        <ecNumber evidence="3">2.7.10.2</ecNumber>
    </recommendedName>
</protein>
<keyword evidence="8" id="KW-0829">Tyrosine-protein kinase</keyword>
<dbReference type="InterPro" id="IPR025669">
    <property type="entry name" value="AAA_dom"/>
</dbReference>
<evidence type="ECO:0000256" key="6">
    <source>
        <dbReference type="ARBA" id="ARBA00022777"/>
    </source>
</evidence>
<dbReference type="PANTHER" id="PTHR32309:SF13">
    <property type="entry name" value="FERRIC ENTEROBACTIN TRANSPORT PROTEIN FEPE"/>
    <property type="match status" value="1"/>
</dbReference>
<dbReference type="NCBIfam" id="TIGR01007">
    <property type="entry name" value="eps_fam"/>
    <property type="match status" value="1"/>
</dbReference>
<feature type="transmembrane region" description="Helical" evidence="11">
    <location>
        <begin position="499"/>
        <end position="525"/>
    </location>
</feature>
<dbReference type="CDD" id="cd05387">
    <property type="entry name" value="BY-kinase"/>
    <property type="match status" value="1"/>
</dbReference>
<keyword evidence="11" id="KW-1133">Transmembrane helix</keyword>
<dbReference type="InterPro" id="IPR032807">
    <property type="entry name" value="GNVR"/>
</dbReference>
<keyword evidence="11" id="KW-0812">Transmembrane</keyword>
<evidence type="ECO:0000256" key="9">
    <source>
        <dbReference type="ARBA" id="ARBA00051245"/>
    </source>
</evidence>
<name>A0A4R6H3B7_9BACT</name>
<dbReference type="GO" id="GO:0005886">
    <property type="term" value="C:plasma membrane"/>
    <property type="evidence" value="ECO:0007669"/>
    <property type="project" value="UniProtKB-ARBA"/>
</dbReference>
<evidence type="ECO:0000256" key="5">
    <source>
        <dbReference type="ARBA" id="ARBA00022741"/>
    </source>
</evidence>
<keyword evidence="7" id="KW-0067">ATP-binding</keyword>
<evidence type="ECO:0000259" key="13">
    <source>
        <dbReference type="Pfam" id="PF13807"/>
    </source>
</evidence>
<dbReference type="EMBL" id="SNWI01000004">
    <property type="protein sequence ID" value="TDO02653.1"/>
    <property type="molecule type" value="Genomic_DNA"/>
</dbReference>
<comment type="catalytic activity">
    <reaction evidence="9">
        <text>L-tyrosyl-[protein] + ATP = O-phospho-L-tyrosyl-[protein] + ADP + H(+)</text>
        <dbReference type="Rhea" id="RHEA:10596"/>
        <dbReference type="Rhea" id="RHEA-COMP:10136"/>
        <dbReference type="Rhea" id="RHEA-COMP:20101"/>
        <dbReference type="ChEBI" id="CHEBI:15378"/>
        <dbReference type="ChEBI" id="CHEBI:30616"/>
        <dbReference type="ChEBI" id="CHEBI:46858"/>
        <dbReference type="ChEBI" id="CHEBI:61978"/>
        <dbReference type="ChEBI" id="CHEBI:456216"/>
        <dbReference type="EC" id="2.7.10.2"/>
    </reaction>
</comment>
<dbReference type="Pfam" id="PF13614">
    <property type="entry name" value="AAA_31"/>
    <property type="match status" value="1"/>
</dbReference>
<keyword evidence="11" id="KW-0472">Membrane</keyword>
<evidence type="ECO:0000313" key="14">
    <source>
        <dbReference type="EMBL" id="TDO02653.1"/>
    </source>
</evidence>
<dbReference type="RefSeq" id="WP_133464906.1">
    <property type="nucleotide sequence ID" value="NZ_SNWI01000004.1"/>
</dbReference>
<keyword evidence="10" id="KW-0175">Coiled coil</keyword>
<accession>A0A4R6H3B7</accession>
<evidence type="ECO:0000256" key="11">
    <source>
        <dbReference type="SAM" id="Phobius"/>
    </source>
</evidence>
<dbReference type="Proteomes" id="UP000294848">
    <property type="component" value="Unassembled WGS sequence"/>
</dbReference>
<feature type="coiled-coil region" evidence="10">
    <location>
        <begin position="397"/>
        <end position="435"/>
    </location>
</feature>
<comment type="similarity">
    <text evidence="1">Belongs to the CpsD/CapB family.</text>
</comment>
<dbReference type="InterPro" id="IPR050445">
    <property type="entry name" value="Bact_polysacc_biosynth/exp"/>
</dbReference>
<evidence type="ECO:0000256" key="4">
    <source>
        <dbReference type="ARBA" id="ARBA00022679"/>
    </source>
</evidence>
<dbReference type="OrthoDB" id="9794577at2"/>
<organism evidence="14 15">
    <name type="scientific">Sunxiuqinia elliptica</name>
    <dbReference type="NCBI Taxonomy" id="655355"/>
    <lineage>
        <taxon>Bacteria</taxon>
        <taxon>Pseudomonadati</taxon>
        <taxon>Bacteroidota</taxon>
        <taxon>Bacteroidia</taxon>
        <taxon>Marinilabiliales</taxon>
        <taxon>Prolixibacteraceae</taxon>
        <taxon>Sunxiuqinia</taxon>
    </lineage>
</organism>
<reference evidence="14 15" key="1">
    <citation type="submission" date="2019-03" db="EMBL/GenBank/DDBJ databases">
        <title>Freshwater and sediment microbial communities from various areas in North America, analyzing microbe dynamics in response to fracking.</title>
        <authorList>
            <person name="Lamendella R."/>
        </authorList>
    </citation>
    <scope>NUCLEOTIDE SEQUENCE [LARGE SCALE GENOMIC DNA]</scope>
    <source>
        <strain evidence="14 15">114D</strain>
    </source>
</reference>
<dbReference type="FunFam" id="3.40.50.300:FF:000527">
    <property type="entry name" value="Tyrosine-protein kinase etk"/>
    <property type="match status" value="1"/>
</dbReference>
<feature type="domain" description="AAA" evidence="12">
    <location>
        <begin position="590"/>
        <end position="710"/>
    </location>
</feature>
<comment type="similarity">
    <text evidence="2">Belongs to the etk/wzc family.</text>
</comment>
<dbReference type="InterPro" id="IPR005702">
    <property type="entry name" value="Wzc-like_C"/>
</dbReference>
<proteinExistence type="inferred from homology"/>
<evidence type="ECO:0000256" key="2">
    <source>
        <dbReference type="ARBA" id="ARBA00008883"/>
    </source>
</evidence>
<dbReference type="InterPro" id="IPR027417">
    <property type="entry name" value="P-loop_NTPase"/>
</dbReference>
<evidence type="ECO:0000313" key="15">
    <source>
        <dbReference type="Proteomes" id="UP000294848"/>
    </source>
</evidence>
<sequence>MKTMEEYSNSLEREDMLSVKKFFHKLVRNWYWFMIVGIIGVGLGYLKTQVTAPAYKLESLFLIKTDNKSSNLRMDFPLSSAFGGNINLQNNIGVITSYSINRQVMENLDWSTSWYHELMFRNEELYKNEPYDVLFDRNTMNLEGVPVYVQMLDSTNYRIIVDEKTMYYGREIEVKIDQRGVFGEIFENDYFHFTLYPKNVKRGETYFFTFNNFEGSVRSYLERLMIEETEEKADLIRLSMVDEVPQKAADYLNELSSVYLTYELREKNHASATTIDFIDSQLKDVIDTLKVAGNNFTSFRSRNQIVDMSQEGGIIVQRLVDLDTERSMIQSHLDYYKNLQQYLDDTEKMKQVVAPSVVGIVDDALNNLVVHLSDLYRQREVISYTAQEKNPKLILIGNEIEMVKRNLRENLKNLINNAIIQVQGLDRRIEKVNQQLTAYPKTEQQLMNMKRMYDLNNELYTFLLKKRAEAAITHASNVSDTQVLDEARPELAFRLGPNLVINVAGGMLAGLFIPFVVIMLATYFYDRIKSAEDIEEYSDIPVIGNIVNTGIGAEFLAAIDNPRSAIAESFRELRTNLQFVAPKKNNECTIIGVNSVISGEGKSFTSANLASMIALNNKKVLLVDCDLRKPSLHNRLKYKNKEGLSTYLTDFSTFEDIFRQTRVDNLQFVSAGPIPPNPSELLENGKFEELIDRCRNIFDYIVFDNPPLSIVSDGIIIGQKVDINLFVTRQDYSKKNEVKFIDHVHRKKSMKNPGIVLNDIHVSKHAHVGSYGADYSYKKKSSYYYFESSPSYTG</sequence>
<evidence type="ECO:0000256" key="3">
    <source>
        <dbReference type="ARBA" id="ARBA00011903"/>
    </source>
</evidence>
<evidence type="ECO:0000259" key="12">
    <source>
        <dbReference type="Pfam" id="PF13614"/>
    </source>
</evidence>
<dbReference type="GO" id="GO:0004715">
    <property type="term" value="F:non-membrane spanning protein tyrosine kinase activity"/>
    <property type="evidence" value="ECO:0007669"/>
    <property type="project" value="UniProtKB-EC"/>
</dbReference>
<dbReference type="Pfam" id="PF13807">
    <property type="entry name" value="GNVR"/>
    <property type="match status" value="1"/>
</dbReference>
<evidence type="ECO:0000256" key="10">
    <source>
        <dbReference type="SAM" id="Coils"/>
    </source>
</evidence>
<keyword evidence="4" id="KW-0808">Transferase</keyword>
<keyword evidence="6" id="KW-0418">Kinase</keyword>
<dbReference type="AlphaFoldDB" id="A0A4R6H3B7"/>
<dbReference type="GO" id="GO:0042802">
    <property type="term" value="F:identical protein binding"/>
    <property type="evidence" value="ECO:0007669"/>
    <property type="project" value="UniProtKB-ARBA"/>
</dbReference>
<gene>
    <name evidence="14" type="ORF">DET52_104118</name>
</gene>
<feature type="domain" description="Tyrosine-protein kinase G-rich" evidence="13">
    <location>
        <begin position="441"/>
        <end position="519"/>
    </location>
</feature>
<dbReference type="SUPFAM" id="SSF52540">
    <property type="entry name" value="P-loop containing nucleoside triphosphate hydrolases"/>
    <property type="match status" value="1"/>
</dbReference>
<comment type="caution">
    <text evidence="14">The sequence shown here is derived from an EMBL/GenBank/DDBJ whole genome shotgun (WGS) entry which is preliminary data.</text>
</comment>
<dbReference type="GO" id="GO:0005524">
    <property type="term" value="F:ATP binding"/>
    <property type="evidence" value="ECO:0007669"/>
    <property type="project" value="UniProtKB-KW"/>
</dbReference>
<dbReference type="Gene3D" id="3.40.50.300">
    <property type="entry name" value="P-loop containing nucleotide triphosphate hydrolases"/>
    <property type="match status" value="1"/>
</dbReference>
<evidence type="ECO:0000256" key="8">
    <source>
        <dbReference type="ARBA" id="ARBA00023137"/>
    </source>
</evidence>